<evidence type="ECO:0000313" key="2">
    <source>
        <dbReference type="Proteomes" id="UP000827976"/>
    </source>
</evidence>
<keyword evidence="1" id="KW-0647">Proteasome</keyword>
<protein>
    <submittedName>
        <fullName evidence="1">26S proteasome regulatory complex subunit PSMD10 protein</fullName>
    </submittedName>
</protein>
<evidence type="ECO:0000313" key="1">
    <source>
        <dbReference type="EMBL" id="KAH7671021.1"/>
    </source>
</evidence>
<dbReference type="EMBL" id="CM037020">
    <property type="protein sequence ID" value="KAH7671021.1"/>
    <property type="molecule type" value="Genomic_DNA"/>
</dbReference>
<accession>A0ACB7VBN2</accession>
<proteinExistence type="predicted"/>
<dbReference type="Proteomes" id="UP000827976">
    <property type="component" value="Chromosome 10"/>
</dbReference>
<comment type="caution">
    <text evidence="1">The sequence shown here is derived from an EMBL/GenBank/DDBJ whole genome shotgun (WGS) entry which is preliminary data.</text>
</comment>
<gene>
    <name evidence="1" type="ORF">IHE45_10G065700</name>
</gene>
<name>A0ACB7VBN2_DIOAL</name>
<sequence>MPPSYFPLRWESTGDQWWYASPIDWAAANGHYDLVRELLHLDTNLLIKLTSLRRIRRLETVWDDDEQFVDVAKCRAFVARSLLLECEIKNKKNTLIRAGYGGWLLYTAASAGDMSFVQELLERDPLLVFGEGEYGVTDIFYAAARSKNSEVFRLLFDFASSPRCMMGGGSGVHEGIGGSSAVFRWEMMNRAVHAAARGGNLEMLLEFLADSSDVLAYRDNQGSTILHAASGRGQVQVVRKIVASFDIINSRDNQGNTALHVAAFRGHLLTVKALVDASLSSSCLINNAGDTFLHMAVAGFRTPGFRRLDRQMELMKQLISGNIVDVCKIINVRNHEGRTALHTAVMGNVHSNLVELLMTVKSIDLNVRDIHGMTTLDLLNQRPRSASSEILIKQLISAGGISNSKDSLARSAIVSQMKMQGIGNSPGTSFRISDAEIFLYSGVDVPELTVVERMSGRASSCSSASKPEITQCETVDENDVSSDQKKKPNPVNNAARRLKILLRWPRRQEKKAETPRKEAETPKKVADDDSLDSVKSSKKLSERDDTPTPLRQRFTRGTSLMNNKRTLSVRTSTPSPATKKKFAAGLMHGVIQAMPHLAPSVRSTTKSFSRASVDEQKGMCFDEETVVAAPSSNAVITEGTGESIPQKSRFVHSKLMNNYFCFGAQGLSVEDPINGKRSRRMFKRSVLAVA</sequence>
<reference evidence="2" key="1">
    <citation type="journal article" date="2022" name="Nat. Commun.">
        <title>Chromosome evolution and the genetic basis of agronomically important traits in greater yam.</title>
        <authorList>
            <person name="Bredeson J.V."/>
            <person name="Lyons J.B."/>
            <person name="Oniyinde I.O."/>
            <person name="Okereke N.R."/>
            <person name="Kolade O."/>
            <person name="Nnabue I."/>
            <person name="Nwadili C.O."/>
            <person name="Hribova E."/>
            <person name="Parker M."/>
            <person name="Nwogha J."/>
            <person name="Shu S."/>
            <person name="Carlson J."/>
            <person name="Kariba R."/>
            <person name="Muthemba S."/>
            <person name="Knop K."/>
            <person name="Barton G.J."/>
            <person name="Sherwood A.V."/>
            <person name="Lopez-Montes A."/>
            <person name="Asiedu R."/>
            <person name="Jamnadass R."/>
            <person name="Muchugi A."/>
            <person name="Goodstein D."/>
            <person name="Egesi C.N."/>
            <person name="Featherston J."/>
            <person name="Asfaw A."/>
            <person name="Simpson G.G."/>
            <person name="Dolezel J."/>
            <person name="Hendre P.S."/>
            <person name="Van Deynze A."/>
            <person name="Kumar P.L."/>
            <person name="Obidiegwu J.E."/>
            <person name="Bhattacharjee R."/>
            <person name="Rokhsar D.S."/>
        </authorList>
    </citation>
    <scope>NUCLEOTIDE SEQUENCE [LARGE SCALE GENOMIC DNA]</scope>
    <source>
        <strain evidence="2">cv. TDa95/00328</strain>
    </source>
</reference>
<organism evidence="1 2">
    <name type="scientific">Dioscorea alata</name>
    <name type="common">Purple yam</name>
    <dbReference type="NCBI Taxonomy" id="55571"/>
    <lineage>
        <taxon>Eukaryota</taxon>
        <taxon>Viridiplantae</taxon>
        <taxon>Streptophyta</taxon>
        <taxon>Embryophyta</taxon>
        <taxon>Tracheophyta</taxon>
        <taxon>Spermatophyta</taxon>
        <taxon>Magnoliopsida</taxon>
        <taxon>Liliopsida</taxon>
        <taxon>Dioscoreales</taxon>
        <taxon>Dioscoreaceae</taxon>
        <taxon>Dioscorea</taxon>
    </lineage>
</organism>
<keyword evidence="2" id="KW-1185">Reference proteome</keyword>